<protein>
    <submittedName>
        <fullName evidence="2">Uncharacterized protein</fullName>
    </submittedName>
</protein>
<name>A0ABQ5ARI9_9ASTR</name>
<accession>A0ABQ5ARI9</accession>
<sequence>MVVVDWFSGRPPDIIITSTGSLILLFLTASDTESDLSEDLSLNRIPPLSAILPFLSSADDTTDSDTPPSLTHGPLHMLTARKRVRPLATHRLAVRHYVDHSSSDYFSPDDSARDSSLDSLLEALDPFTSRGIDVRVVAKTVVRDEVGTDTRDIVEGGDDKVTHLVMPDDVQEVARMIREDEQHAGFSTGVLSRPRGAWCRRRFIYDHTVAIPVHSSVTQEEIEDLVSHRVAEEMKAREAAMNLEPIERYGYIKNHMKTVKNGQARTQERKSEQKPEAKARKSQIFSQLQSILVKQKSTTKDKTQNVSK</sequence>
<feature type="compositionally biased region" description="Basic and acidic residues" evidence="1">
    <location>
        <begin position="266"/>
        <end position="279"/>
    </location>
</feature>
<organism evidence="2 3">
    <name type="scientific">Tanacetum coccineum</name>
    <dbReference type="NCBI Taxonomy" id="301880"/>
    <lineage>
        <taxon>Eukaryota</taxon>
        <taxon>Viridiplantae</taxon>
        <taxon>Streptophyta</taxon>
        <taxon>Embryophyta</taxon>
        <taxon>Tracheophyta</taxon>
        <taxon>Spermatophyta</taxon>
        <taxon>Magnoliopsida</taxon>
        <taxon>eudicotyledons</taxon>
        <taxon>Gunneridae</taxon>
        <taxon>Pentapetalae</taxon>
        <taxon>asterids</taxon>
        <taxon>campanulids</taxon>
        <taxon>Asterales</taxon>
        <taxon>Asteraceae</taxon>
        <taxon>Asteroideae</taxon>
        <taxon>Anthemideae</taxon>
        <taxon>Anthemidinae</taxon>
        <taxon>Tanacetum</taxon>
    </lineage>
</organism>
<evidence type="ECO:0000313" key="3">
    <source>
        <dbReference type="Proteomes" id="UP001151760"/>
    </source>
</evidence>
<proteinExistence type="predicted"/>
<keyword evidence="3" id="KW-1185">Reference proteome</keyword>
<dbReference type="Proteomes" id="UP001151760">
    <property type="component" value="Unassembled WGS sequence"/>
</dbReference>
<dbReference type="EMBL" id="BQNB010012575">
    <property type="protein sequence ID" value="GJT05290.1"/>
    <property type="molecule type" value="Genomic_DNA"/>
</dbReference>
<comment type="caution">
    <text evidence="2">The sequence shown here is derived from an EMBL/GenBank/DDBJ whole genome shotgun (WGS) entry which is preliminary data.</text>
</comment>
<evidence type="ECO:0000313" key="2">
    <source>
        <dbReference type="EMBL" id="GJT05290.1"/>
    </source>
</evidence>
<gene>
    <name evidence="2" type="ORF">Tco_0839752</name>
</gene>
<reference evidence="2" key="2">
    <citation type="submission" date="2022-01" db="EMBL/GenBank/DDBJ databases">
        <authorList>
            <person name="Yamashiro T."/>
            <person name="Shiraishi A."/>
            <person name="Satake H."/>
            <person name="Nakayama K."/>
        </authorList>
    </citation>
    <scope>NUCLEOTIDE SEQUENCE</scope>
</reference>
<reference evidence="2" key="1">
    <citation type="journal article" date="2022" name="Int. J. Mol. Sci.">
        <title>Draft Genome of Tanacetum Coccineum: Genomic Comparison of Closely Related Tanacetum-Family Plants.</title>
        <authorList>
            <person name="Yamashiro T."/>
            <person name="Shiraishi A."/>
            <person name="Nakayama K."/>
            <person name="Satake H."/>
        </authorList>
    </citation>
    <scope>NUCLEOTIDE SEQUENCE</scope>
</reference>
<feature type="region of interest" description="Disordered" evidence="1">
    <location>
        <begin position="260"/>
        <end position="283"/>
    </location>
</feature>
<evidence type="ECO:0000256" key="1">
    <source>
        <dbReference type="SAM" id="MobiDB-lite"/>
    </source>
</evidence>